<dbReference type="GO" id="GO:2000031">
    <property type="term" value="P:regulation of salicylic acid mediated signaling pathway"/>
    <property type="evidence" value="ECO:0007669"/>
    <property type="project" value="InterPro"/>
</dbReference>
<dbReference type="GO" id="GO:0042742">
    <property type="term" value="P:defense response to bacterium"/>
    <property type="evidence" value="ECO:0007669"/>
    <property type="project" value="TreeGrafter"/>
</dbReference>
<dbReference type="PROSITE" id="PS50088">
    <property type="entry name" value="ANK_REPEAT"/>
    <property type="match status" value="1"/>
</dbReference>
<dbReference type="Gene3D" id="1.25.40.20">
    <property type="entry name" value="Ankyrin repeat-containing domain"/>
    <property type="match status" value="1"/>
</dbReference>
<feature type="domain" description="BTB" evidence="6">
    <location>
        <begin position="55"/>
        <end position="129"/>
    </location>
</feature>
<dbReference type="SMART" id="SM00225">
    <property type="entry name" value="BTB"/>
    <property type="match status" value="1"/>
</dbReference>
<evidence type="ECO:0000259" key="7">
    <source>
        <dbReference type="PROSITE" id="PS52046"/>
    </source>
</evidence>
<feature type="repeat" description="ANK" evidence="4">
    <location>
        <begin position="315"/>
        <end position="340"/>
    </location>
</feature>
<dbReference type="InterPro" id="IPR036770">
    <property type="entry name" value="Ankyrin_rpt-contain_sf"/>
</dbReference>
<organism evidence="8 9">
    <name type="scientific">Vanilla planifolia</name>
    <name type="common">Vanilla</name>
    <dbReference type="NCBI Taxonomy" id="51239"/>
    <lineage>
        <taxon>Eukaryota</taxon>
        <taxon>Viridiplantae</taxon>
        <taxon>Streptophyta</taxon>
        <taxon>Embryophyta</taxon>
        <taxon>Tracheophyta</taxon>
        <taxon>Spermatophyta</taxon>
        <taxon>Magnoliopsida</taxon>
        <taxon>Liliopsida</taxon>
        <taxon>Asparagales</taxon>
        <taxon>Orchidaceae</taxon>
        <taxon>Vanilloideae</taxon>
        <taxon>Vanilleae</taxon>
        <taxon>Vanilla</taxon>
    </lineage>
</organism>
<keyword evidence="5" id="KW-0862">Zinc</keyword>
<dbReference type="GO" id="GO:0009862">
    <property type="term" value="P:systemic acquired resistance, salicylic acid mediated signaling pathway"/>
    <property type="evidence" value="ECO:0007669"/>
    <property type="project" value="InterPro"/>
</dbReference>
<dbReference type="Pfam" id="PF12313">
    <property type="entry name" value="NPR1_like_C"/>
    <property type="match status" value="1"/>
</dbReference>
<dbReference type="Gene3D" id="3.30.710.10">
    <property type="entry name" value="Potassium Channel Kv1.1, Chain A"/>
    <property type="match status" value="1"/>
</dbReference>
<evidence type="ECO:0000256" key="3">
    <source>
        <dbReference type="ARBA" id="ARBA00044947"/>
    </source>
</evidence>
<dbReference type="PROSITE" id="PS52046">
    <property type="entry name" value="ZF_C2HC_NPR"/>
    <property type="match status" value="1"/>
</dbReference>
<dbReference type="Pfam" id="PF00023">
    <property type="entry name" value="Ank"/>
    <property type="match status" value="1"/>
</dbReference>
<reference evidence="8 9" key="1">
    <citation type="journal article" date="2020" name="Nat. Food">
        <title>A phased Vanilla planifolia genome enables genetic improvement of flavour and production.</title>
        <authorList>
            <person name="Hasing T."/>
            <person name="Tang H."/>
            <person name="Brym M."/>
            <person name="Khazi F."/>
            <person name="Huang T."/>
            <person name="Chambers A.H."/>
        </authorList>
    </citation>
    <scope>NUCLEOTIDE SEQUENCE [LARGE SCALE GENOMIC DNA]</scope>
    <source>
        <tissue evidence="8">Leaf</tissue>
    </source>
</reference>
<comment type="caution">
    <text evidence="5">Lacks conserved residue(s) required for the propagation of feature annotation.</text>
</comment>
<dbReference type="GO" id="GO:0005737">
    <property type="term" value="C:cytoplasm"/>
    <property type="evidence" value="ECO:0007669"/>
    <property type="project" value="TreeGrafter"/>
</dbReference>
<dbReference type="InterPro" id="IPR011333">
    <property type="entry name" value="SKP1/BTB/POZ_sf"/>
</dbReference>
<comment type="pathway">
    <text evidence="1">Protein modification; protein ubiquitination.</text>
</comment>
<comment type="similarity">
    <text evidence="3">Belongs to the plant 'ANKYRIN-BTB/POZ' family. 'NPR1-like' subfamily.</text>
</comment>
<dbReference type="SUPFAM" id="SSF48403">
    <property type="entry name" value="Ankyrin repeat"/>
    <property type="match status" value="1"/>
</dbReference>
<gene>
    <name evidence="8" type="ORF">HPP92_003590</name>
</gene>
<keyword evidence="5" id="KW-0479">Metal-binding</keyword>
<keyword evidence="5" id="KW-0863">Zinc-finger</keyword>
<dbReference type="GO" id="GO:0005634">
    <property type="term" value="C:nucleus"/>
    <property type="evidence" value="ECO:0007669"/>
    <property type="project" value="TreeGrafter"/>
</dbReference>
<dbReference type="GO" id="GO:0050832">
    <property type="term" value="P:defense response to fungus"/>
    <property type="evidence" value="ECO:0007669"/>
    <property type="project" value="TreeGrafter"/>
</dbReference>
<accession>A0A835S6H9</accession>
<dbReference type="GO" id="GO:2000022">
    <property type="term" value="P:regulation of jasmonic acid mediated signaling pathway"/>
    <property type="evidence" value="ECO:0007669"/>
    <property type="project" value="InterPro"/>
</dbReference>
<evidence type="ECO:0000259" key="6">
    <source>
        <dbReference type="PROSITE" id="PS50097"/>
    </source>
</evidence>
<dbReference type="GO" id="GO:0008270">
    <property type="term" value="F:zinc ion binding"/>
    <property type="evidence" value="ECO:0007669"/>
    <property type="project" value="UniProtKB-KW"/>
</dbReference>
<dbReference type="AlphaFoldDB" id="A0A835S6H9"/>
<evidence type="ECO:0000256" key="2">
    <source>
        <dbReference type="ARBA" id="ARBA00022821"/>
    </source>
</evidence>
<dbReference type="InterPro" id="IPR057250">
    <property type="entry name" value="Znf_C2HC_NPR-type"/>
</dbReference>
<dbReference type="PROSITE" id="PS50297">
    <property type="entry name" value="ANK_REP_REGION"/>
    <property type="match status" value="1"/>
</dbReference>
<dbReference type="CDD" id="cd18310">
    <property type="entry name" value="BTB_POZ_NPR_plant"/>
    <property type="match status" value="1"/>
</dbReference>
<dbReference type="PANTHER" id="PTHR46475">
    <property type="entry name" value="REGULATORY PROTEIN NPR3"/>
    <property type="match status" value="1"/>
</dbReference>
<dbReference type="EMBL" id="JADCNM010000001">
    <property type="protein sequence ID" value="KAG0503518.1"/>
    <property type="molecule type" value="Genomic_DNA"/>
</dbReference>
<dbReference type="InterPro" id="IPR002110">
    <property type="entry name" value="Ankyrin_rpt"/>
</dbReference>
<evidence type="ECO:0000256" key="4">
    <source>
        <dbReference type="PROSITE-ProRule" id="PRU00023"/>
    </source>
</evidence>
<dbReference type="InterPro" id="IPR021094">
    <property type="entry name" value="NPR1/NIM1-like_C"/>
</dbReference>
<evidence type="ECO:0000313" key="9">
    <source>
        <dbReference type="Proteomes" id="UP000639772"/>
    </source>
</evidence>
<comment type="caution">
    <text evidence="8">The sequence shown here is derived from an EMBL/GenBank/DDBJ whole genome shotgun (WGS) entry which is preliminary data.</text>
</comment>
<keyword evidence="4" id="KW-0040">ANK repeat</keyword>
<name>A0A835S6H9_VANPL</name>
<evidence type="ECO:0000313" key="8">
    <source>
        <dbReference type="EMBL" id="KAG0503518.1"/>
    </source>
</evidence>
<dbReference type="SUPFAM" id="SSF54695">
    <property type="entry name" value="POZ domain"/>
    <property type="match status" value="1"/>
</dbReference>
<dbReference type="PROSITE" id="PS50097">
    <property type="entry name" value="BTB"/>
    <property type="match status" value="1"/>
</dbReference>
<dbReference type="Pfam" id="PF00651">
    <property type="entry name" value="BTB"/>
    <property type="match status" value="1"/>
</dbReference>
<dbReference type="Proteomes" id="UP000639772">
    <property type="component" value="Chromosome 1"/>
</dbReference>
<dbReference type="SMART" id="SM00248">
    <property type="entry name" value="ANK"/>
    <property type="match status" value="3"/>
</dbReference>
<feature type="domain" description="C2HC NPR-type" evidence="7">
    <location>
        <begin position="132"/>
        <end position="146"/>
    </location>
</feature>
<dbReference type="InterPro" id="IPR044292">
    <property type="entry name" value="NPR"/>
</dbReference>
<dbReference type="PANTHER" id="PTHR46475:SF1">
    <property type="entry name" value="REGULATORY PROTEIN NPR2"/>
    <property type="match status" value="1"/>
</dbReference>
<evidence type="ECO:0000256" key="5">
    <source>
        <dbReference type="PROSITE-ProRule" id="PRU01391"/>
    </source>
</evidence>
<proteinExistence type="inferred from homology"/>
<dbReference type="OrthoDB" id="71307at2759"/>
<keyword evidence="2" id="KW-0611">Plant defense</keyword>
<sequence>MFPGENGAAFSDSDNCSSVCFPEGIDPSLPDLEALRRLSNNLGSLFQSPEFGFCSDASITVGPIEVGVHRCVLSARSQFFLNFFSRKAVPAAEPIRIELKELLGGVDVGLEALSFVLEYLYSGRVAALPQGVCMCADDDCSHVGCRAAVDFAVEVLYASFIFQIFELVNLFQRHLIDVLEMVAVDDIPVILCAANFCSGQCGRLLTKCSEIVINSDLDSVILEKALPLEVFNQIMGDRIAQGLQAPESFPFDQARRIHKALDSDDIELVKMLLKEGNSSLDNAYALHYAVAHCDPKTVAELLRLGLTDVHLRNPRGYTPLHVAAMRREPQVIVSLLTKGARPFDRCLDGWTAVQIAKRRTKHADYYMGTEEGKASPKERLCVEILEQAERKDPLVGEASVSTATASDELRQRLLDLENRVALARLLFPMEAKVAMDIAQVDGTLEFSLGTTASPIARLNLNETPFKVNEEHIYRVKALSKTVQLGKYFFPRCSQVLDKIMDDDIAELSFAGKNGPGERSKRVAEELDALAKAFEEDKLEFQRSSLSSTSKVQRRRLCSIK</sequence>
<evidence type="ECO:0000256" key="1">
    <source>
        <dbReference type="ARBA" id="ARBA00004906"/>
    </source>
</evidence>
<protein>
    <submittedName>
        <fullName evidence="8">Uncharacterized protein</fullName>
    </submittedName>
</protein>
<dbReference type="InterPro" id="IPR000210">
    <property type="entry name" value="BTB/POZ_dom"/>
</dbReference>